<accession>A0A919BI70</accession>
<organism evidence="9 10">
    <name type="scientific">Thalassotalea marina</name>
    <dbReference type="NCBI Taxonomy" id="1673741"/>
    <lineage>
        <taxon>Bacteria</taxon>
        <taxon>Pseudomonadati</taxon>
        <taxon>Pseudomonadota</taxon>
        <taxon>Gammaproteobacteria</taxon>
        <taxon>Alteromonadales</taxon>
        <taxon>Colwelliaceae</taxon>
        <taxon>Thalassotalea</taxon>
    </lineage>
</organism>
<dbReference type="EC" id="3.1.4.46" evidence="2"/>
<dbReference type="GO" id="GO:0042597">
    <property type="term" value="C:periplasmic space"/>
    <property type="evidence" value="ECO:0007669"/>
    <property type="project" value="TreeGrafter"/>
</dbReference>
<dbReference type="GO" id="GO:0006629">
    <property type="term" value="P:lipid metabolic process"/>
    <property type="evidence" value="ECO:0007669"/>
    <property type="project" value="InterPro"/>
</dbReference>
<evidence type="ECO:0000313" key="10">
    <source>
        <dbReference type="Proteomes" id="UP000623842"/>
    </source>
</evidence>
<dbReference type="PROSITE" id="PS51704">
    <property type="entry name" value="GP_PDE"/>
    <property type="match status" value="1"/>
</dbReference>
<dbReference type="InterPro" id="IPR030395">
    <property type="entry name" value="GP_PDE_dom"/>
</dbReference>
<evidence type="ECO:0000259" key="8">
    <source>
        <dbReference type="PROSITE" id="PS51704"/>
    </source>
</evidence>
<reference evidence="9" key="1">
    <citation type="journal article" date="2014" name="Int. J. Syst. Evol. Microbiol.">
        <title>Complete genome sequence of Corynebacterium casei LMG S-19264T (=DSM 44701T), isolated from a smear-ripened cheese.</title>
        <authorList>
            <consortium name="US DOE Joint Genome Institute (JGI-PGF)"/>
            <person name="Walter F."/>
            <person name="Albersmeier A."/>
            <person name="Kalinowski J."/>
            <person name="Ruckert C."/>
        </authorList>
    </citation>
    <scope>NUCLEOTIDE SEQUENCE</scope>
    <source>
        <strain evidence="9">KCTC 42731</strain>
    </source>
</reference>
<dbReference type="EMBL" id="BNCK01000004">
    <property type="protein sequence ID" value="GHF92760.1"/>
    <property type="molecule type" value="Genomic_DNA"/>
</dbReference>
<dbReference type="FunFam" id="3.20.20.190:FF:000009">
    <property type="entry name" value="Glycerophosphodiester phosphodiesterase, periplasmic"/>
    <property type="match status" value="1"/>
</dbReference>
<keyword evidence="4" id="KW-0319">Glycerol metabolism</keyword>
<gene>
    <name evidence="9" type="primary">glpQ</name>
    <name evidence="9" type="ORF">GCM10017161_21190</name>
</gene>
<dbReference type="Pfam" id="PF03009">
    <property type="entry name" value="GDPD"/>
    <property type="match status" value="1"/>
</dbReference>
<dbReference type="RefSeq" id="WP_189770173.1">
    <property type="nucleotide sequence ID" value="NZ_BNCK01000004.1"/>
</dbReference>
<dbReference type="PANTHER" id="PTHR43620:SF7">
    <property type="entry name" value="GLYCEROPHOSPHODIESTER PHOSPHODIESTERASE GDPD5-RELATED"/>
    <property type="match status" value="1"/>
</dbReference>
<dbReference type="GO" id="GO:0008889">
    <property type="term" value="F:glycerophosphodiester phosphodiesterase activity"/>
    <property type="evidence" value="ECO:0007669"/>
    <property type="project" value="UniProtKB-EC"/>
</dbReference>
<dbReference type="PANTHER" id="PTHR43620">
    <property type="entry name" value="GLYCEROPHOSPHORYL DIESTER PHOSPHODIESTERASE"/>
    <property type="match status" value="1"/>
</dbReference>
<evidence type="ECO:0000256" key="2">
    <source>
        <dbReference type="ARBA" id="ARBA00012247"/>
    </source>
</evidence>
<evidence type="ECO:0000313" key="9">
    <source>
        <dbReference type="EMBL" id="GHF92760.1"/>
    </source>
</evidence>
<dbReference type="GO" id="GO:0006071">
    <property type="term" value="P:glycerol metabolic process"/>
    <property type="evidence" value="ECO:0007669"/>
    <property type="project" value="UniProtKB-KW"/>
</dbReference>
<dbReference type="Gene3D" id="3.20.20.190">
    <property type="entry name" value="Phosphatidylinositol (PI) phosphodiesterase"/>
    <property type="match status" value="1"/>
</dbReference>
<feature type="domain" description="GP-PDE" evidence="8">
    <location>
        <begin position="22"/>
        <end position="347"/>
    </location>
</feature>
<evidence type="ECO:0000256" key="7">
    <source>
        <dbReference type="SAM" id="SignalP"/>
    </source>
</evidence>
<keyword evidence="3 7" id="KW-0732">Signal</keyword>
<dbReference type="InterPro" id="IPR017946">
    <property type="entry name" value="PLC-like_Pdiesterase_TIM-brl"/>
</dbReference>
<keyword evidence="10" id="KW-1185">Reference proteome</keyword>
<feature type="signal peptide" evidence="7">
    <location>
        <begin position="1"/>
        <end position="19"/>
    </location>
</feature>
<sequence length="353" mass="40510">MIFKSILALMVLLPPFTFANQPLVIAHRGASGYLPDHTLAGKAMAHQMSPDFIEQDVVMTKDDQLVVLHDLYLNHNSDVAEKFPNRARADGKFYVIDFTFDELKTLRISSAFYNDANQIKAKYPRRFPLFSSVFSVHTFAQEIELIQGLNQVTGKQIGIYPEIKAPWFHQQQGKDITKAVLMELKKYGYQSKQDNIYLQSFDPVALKRIKTTLFAELNMQVKLVQLVAETNWQETQVLNNNTWTNYNYDTMLTKQGLQQVAQYADGIGPWHGSLIIEGRDKTQAIKQAKKIVSNAQTLGLVVHPYTFRKDDLPWYVNSYKDWVIMYKEKIHIDGIFTDFTAETIDILKASSDQ</sequence>
<evidence type="ECO:0000256" key="4">
    <source>
        <dbReference type="ARBA" id="ARBA00022798"/>
    </source>
</evidence>
<dbReference type="Proteomes" id="UP000623842">
    <property type="component" value="Unassembled WGS sequence"/>
</dbReference>
<keyword evidence="5" id="KW-0378">Hydrolase</keyword>
<dbReference type="AlphaFoldDB" id="A0A919BI70"/>
<evidence type="ECO:0000256" key="6">
    <source>
        <dbReference type="ARBA" id="ARBA00047512"/>
    </source>
</evidence>
<comment type="similarity">
    <text evidence="1">Belongs to the glycerophosphoryl diester phosphodiesterase family.</text>
</comment>
<evidence type="ECO:0000256" key="5">
    <source>
        <dbReference type="ARBA" id="ARBA00022801"/>
    </source>
</evidence>
<evidence type="ECO:0000256" key="1">
    <source>
        <dbReference type="ARBA" id="ARBA00007277"/>
    </source>
</evidence>
<comment type="caution">
    <text evidence="9">The sequence shown here is derived from an EMBL/GenBank/DDBJ whole genome shotgun (WGS) entry which is preliminary data.</text>
</comment>
<name>A0A919BI70_9GAMM</name>
<protein>
    <recommendedName>
        <fullName evidence="2">glycerophosphodiester phosphodiesterase</fullName>
        <ecNumber evidence="2">3.1.4.46</ecNumber>
    </recommendedName>
</protein>
<reference evidence="9" key="2">
    <citation type="submission" date="2020-09" db="EMBL/GenBank/DDBJ databases">
        <authorList>
            <person name="Sun Q."/>
            <person name="Kim S."/>
        </authorList>
    </citation>
    <scope>NUCLEOTIDE SEQUENCE</scope>
    <source>
        <strain evidence="9">KCTC 42731</strain>
    </source>
</reference>
<dbReference type="NCBIfam" id="NF008354">
    <property type="entry name" value="PRK11143.1"/>
    <property type="match status" value="1"/>
</dbReference>
<proteinExistence type="inferred from homology"/>
<comment type="catalytic activity">
    <reaction evidence="6">
        <text>a sn-glycero-3-phosphodiester + H2O = an alcohol + sn-glycerol 3-phosphate + H(+)</text>
        <dbReference type="Rhea" id="RHEA:12969"/>
        <dbReference type="ChEBI" id="CHEBI:15377"/>
        <dbReference type="ChEBI" id="CHEBI:15378"/>
        <dbReference type="ChEBI" id="CHEBI:30879"/>
        <dbReference type="ChEBI" id="CHEBI:57597"/>
        <dbReference type="ChEBI" id="CHEBI:83408"/>
        <dbReference type="EC" id="3.1.4.46"/>
    </reaction>
</comment>
<feature type="chain" id="PRO_5037172173" description="glycerophosphodiester phosphodiesterase" evidence="7">
    <location>
        <begin position="20"/>
        <end position="353"/>
    </location>
</feature>
<evidence type="ECO:0000256" key="3">
    <source>
        <dbReference type="ARBA" id="ARBA00022729"/>
    </source>
</evidence>
<dbReference type="SUPFAM" id="SSF51695">
    <property type="entry name" value="PLC-like phosphodiesterases"/>
    <property type="match status" value="1"/>
</dbReference>